<gene>
    <name evidence="2" type="ORF">GMOD_00006357</name>
</gene>
<sequence length="94" mass="10052">MRYLATVIGFTMALAPGSFAQDVACCLEPPYVPVGSNVAACKQPGARVACELMEIRPTTVLARVVDSFAAPMATDSAKLNEPDRDFFRARNGTI</sequence>
<organism evidence="2 3">
    <name type="scientific">Pyrenophora seminiperda CCB06</name>
    <dbReference type="NCBI Taxonomy" id="1302712"/>
    <lineage>
        <taxon>Eukaryota</taxon>
        <taxon>Fungi</taxon>
        <taxon>Dikarya</taxon>
        <taxon>Ascomycota</taxon>
        <taxon>Pezizomycotina</taxon>
        <taxon>Dothideomycetes</taxon>
        <taxon>Pleosporomycetidae</taxon>
        <taxon>Pleosporales</taxon>
        <taxon>Pleosporineae</taxon>
        <taxon>Pleosporaceae</taxon>
        <taxon>Pyrenophora</taxon>
    </lineage>
</organism>
<dbReference type="Proteomes" id="UP000265663">
    <property type="component" value="Unassembled WGS sequence"/>
</dbReference>
<dbReference type="AlphaFoldDB" id="A0A3M7M571"/>
<dbReference type="EMBL" id="KE747818">
    <property type="protein sequence ID" value="RMZ69530.1"/>
    <property type="molecule type" value="Genomic_DNA"/>
</dbReference>
<feature type="chain" id="PRO_5018256188" evidence="1">
    <location>
        <begin position="21"/>
        <end position="94"/>
    </location>
</feature>
<accession>A0A3M7M571</accession>
<feature type="signal peptide" evidence="1">
    <location>
        <begin position="1"/>
        <end position="20"/>
    </location>
</feature>
<reference evidence="2 3" key="1">
    <citation type="journal article" date="2014" name="PLoS ONE">
        <title>De novo Genome Assembly of the Fungal Plant Pathogen Pyrenophora semeniperda.</title>
        <authorList>
            <person name="Soliai M.M."/>
            <person name="Meyer S.E."/>
            <person name="Udall J.A."/>
            <person name="Elzinga D.E."/>
            <person name="Hermansen R.A."/>
            <person name="Bodily P.M."/>
            <person name="Hart A.A."/>
            <person name="Coleman C.E."/>
        </authorList>
    </citation>
    <scope>NUCLEOTIDE SEQUENCE [LARGE SCALE GENOMIC DNA]</scope>
    <source>
        <strain evidence="2 3">CCB06</strain>
        <tissue evidence="2">Mycelium</tissue>
    </source>
</reference>
<proteinExistence type="predicted"/>
<keyword evidence="3" id="KW-1185">Reference proteome</keyword>
<evidence type="ECO:0000256" key="1">
    <source>
        <dbReference type="SAM" id="SignalP"/>
    </source>
</evidence>
<evidence type="ECO:0000313" key="2">
    <source>
        <dbReference type="EMBL" id="RMZ69530.1"/>
    </source>
</evidence>
<evidence type="ECO:0000313" key="3">
    <source>
        <dbReference type="Proteomes" id="UP000265663"/>
    </source>
</evidence>
<keyword evidence="1" id="KW-0732">Signal</keyword>
<name>A0A3M7M571_9PLEO</name>
<protein>
    <submittedName>
        <fullName evidence="2">Uncharacterized protein</fullName>
    </submittedName>
</protein>